<dbReference type="InterPro" id="IPR014337">
    <property type="entry name" value="Ectoine_EhuB"/>
</dbReference>
<dbReference type="InterPro" id="IPR001638">
    <property type="entry name" value="Solute-binding_3/MltF_N"/>
</dbReference>
<name>A0A9E7ZV58_9HYPH</name>
<dbReference type="GO" id="GO:0051470">
    <property type="term" value="P:ectoine transmembrane transport"/>
    <property type="evidence" value="ECO:0007669"/>
    <property type="project" value="InterPro"/>
</dbReference>
<evidence type="ECO:0000256" key="2">
    <source>
        <dbReference type="SAM" id="SignalP"/>
    </source>
</evidence>
<dbReference type="Gene3D" id="3.40.190.10">
    <property type="entry name" value="Periplasmic binding protein-like II"/>
    <property type="match status" value="2"/>
</dbReference>
<dbReference type="SMART" id="SM00062">
    <property type="entry name" value="PBPb"/>
    <property type="match status" value="1"/>
</dbReference>
<evidence type="ECO:0000256" key="1">
    <source>
        <dbReference type="ARBA" id="ARBA00022729"/>
    </source>
</evidence>
<dbReference type="PANTHER" id="PTHR35936">
    <property type="entry name" value="MEMBRANE-BOUND LYTIC MUREIN TRANSGLYCOSYLASE F"/>
    <property type="match status" value="1"/>
</dbReference>
<dbReference type="AlphaFoldDB" id="A0A9E7ZV58"/>
<organism evidence="4">
    <name type="scientific">Bosea sp. NBC_00436</name>
    <dbReference type="NCBI Taxonomy" id="2969620"/>
    <lineage>
        <taxon>Bacteria</taxon>
        <taxon>Pseudomonadati</taxon>
        <taxon>Pseudomonadota</taxon>
        <taxon>Alphaproteobacteria</taxon>
        <taxon>Hyphomicrobiales</taxon>
        <taxon>Boseaceae</taxon>
        <taxon>Bosea</taxon>
    </lineage>
</organism>
<feature type="domain" description="Solute-binding protein family 3/N-terminal" evidence="3">
    <location>
        <begin position="42"/>
        <end position="278"/>
    </location>
</feature>
<evidence type="ECO:0000313" key="4">
    <source>
        <dbReference type="EMBL" id="UZF86641.1"/>
    </source>
</evidence>
<reference evidence="4" key="1">
    <citation type="submission" date="2022-08" db="EMBL/GenBank/DDBJ databases">
        <title>Complete Genome Sequences of 2 Bosea sp. soil isolates.</title>
        <authorList>
            <person name="Alvarez Arevalo M."/>
            <person name="Sterndorff E.B."/>
            <person name="Faurdal D."/>
            <person name="Joergensen T.S."/>
            <person name="Weber T."/>
        </authorList>
    </citation>
    <scope>NUCLEOTIDE SEQUENCE</scope>
    <source>
        <strain evidence="4">NBC_00436</strain>
    </source>
</reference>
<keyword evidence="1 2" id="KW-0732">Signal</keyword>
<accession>A0A9E7ZV58</accession>
<dbReference type="GO" id="GO:0033294">
    <property type="term" value="F:ectoine binding"/>
    <property type="evidence" value="ECO:0007669"/>
    <property type="project" value="InterPro"/>
</dbReference>
<dbReference type="NCBIfam" id="TIGR02995">
    <property type="entry name" value="ectoine_ehuB"/>
    <property type="match status" value="1"/>
</dbReference>
<dbReference type="SUPFAM" id="SSF53850">
    <property type="entry name" value="Periplasmic binding protein-like II"/>
    <property type="match status" value="1"/>
</dbReference>
<sequence length="294" mass="30998">MTITTRCRLPLLLACAFTALSAFAGLGASPAQAQSSEWAGKKLVVGIHNRTPWAYRDKDNKVVGIHPDVIRAVFAPLGVKEFEFVVSDFGAMIPGLLASRFDIIASGVAITPPRCEQVLFSEPDVAVGDSLLVKKGNPLNLHSYEDIAKNPKVRLAGGRGSENTKNAIAAGVPESQIALFPNNEAAVSAILADRADVTTLSVPSAIGVIDEQKVEGVERAVPFKGLIKPNGQPAKLYTGTVFPKSSAKLRDAYNAELAKLRASGGLKPIMEKYNFTADEDAGAITTAQICAGNG</sequence>
<dbReference type="EMBL" id="CP102774">
    <property type="protein sequence ID" value="UZF86641.1"/>
    <property type="molecule type" value="Genomic_DNA"/>
</dbReference>
<dbReference type="Pfam" id="PF00497">
    <property type="entry name" value="SBP_bac_3"/>
    <property type="match status" value="1"/>
</dbReference>
<gene>
    <name evidence="4" type="primary">ehuB</name>
    <name evidence="4" type="ORF">NWE54_23185</name>
</gene>
<feature type="chain" id="PRO_5038462239" evidence="2">
    <location>
        <begin position="25"/>
        <end position="294"/>
    </location>
</feature>
<evidence type="ECO:0000259" key="3">
    <source>
        <dbReference type="SMART" id="SM00062"/>
    </source>
</evidence>
<proteinExistence type="predicted"/>
<feature type="signal peptide" evidence="2">
    <location>
        <begin position="1"/>
        <end position="24"/>
    </location>
</feature>
<dbReference type="PANTHER" id="PTHR35936:SF17">
    <property type="entry name" value="ARGININE-BINDING EXTRACELLULAR PROTEIN ARTP"/>
    <property type="match status" value="1"/>
</dbReference>
<protein>
    <submittedName>
        <fullName evidence="4">Ectoine/hydroxyectoine ABC transporter substrate-binding protein EhuB</fullName>
    </submittedName>
</protein>